<reference evidence="2" key="1">
    <citation type="submission" date="2016-11" db="UniProtKB">
        <authorList>
            <consortium name="WormBaseParasite"/>
        </authorList>
    </citation>
    <scope>IDENTIFICATION</scope>
</reference>
<protein>
    <submittedName>
        <fullName evidence="2">DUF4283 domain-containing protein</fullName>
    </submittedName>
</protein>
<proteinExistence type="predicted"/>
<evidence type="ECO:0000313" key="1">
    <source>
        <dbReference type="Proteomes" id="UP000095283"/>
    </source>
</evidence>
<organism evidence="1 2">
    <name type="scientific">Heterorhabditis bacteriophora</name>
    <name type="common">Entomopathogenic nematode worm</name>
    <dbReference type="NCBI Taxonomy" id="37862"/>
    <lineage>
        <taxon>Eukaryota</taxon>
        <taxon>Metazoa</taxon>
        <taxon>Ecdysozoa</taxon>
        <taxon>Nematoda</taxon>
        <taxon>Chromadorea</taxon>
        <taxon>Rhabditida</taxon>
        <taxon>Rhabditina</taxon>
        <taxon>Rhabditomorpha</taxon>
        <taxon>Strongyloidea</taxon>
        <taxon>Heterorhabditidae</taxon>
        <taxon>Heterorhabditis</taxon>
    </lineage>
</organism>
<keyword evidence="1" id="KW-1185">Reference proteome</keyword>
<accession>A0A1I7X7Q1</accession>
<sequence length="177" mass="20365">MVMFDGISCNGGRVWIVKTISYIGYTLAQRNNCWPTQAYFIDDLKPLPRKQQPYLGHSVILWSDKLSDQVTTLIGHIRRSNGDDFNMVFGGIVVTEWEHSGMIRKFRAIAVVENSIWKDYKEEHWRAMAVNLNCHNWHEVGENSSPLDHRQQLDFHVVPNNEVTCTPSAYIGLSQES</sequence>
<dbReference type="Proteomes" id="UP000095283">
    <property type="component" value="Unplaced"/>
</dbReference>
<dbReference type="WBParaSite" id="Hba_13512">
    <property type="protein sequence ID" value="Hba_13512"/>
    <property type="gene ID" value="Hba_13512"/>
</dbReference>
<evidence type="ECO:0000313" key="2">
    <source>
        <dbReference type="WBParaSite" id="Hba_13512"/>
    </source>
</evidence>
<name>A0A1I7X7Q1_HETBA</name>
<dbReference type="AlphaFoldDB" id="A0A1I7X7Q1"/>